<evidence type="ECO:0000313" key="6">
    <source>
        <dbReference type="Proteomes" id="UP000503399"/>
    </source>
</evidence>
<dbReference type="Pfam" id="PF00155">
    <property type="entry name" value="Aminotran_1_2"/>
    <property type="match status" value="1"/>
</dbReference>
<dbReference type="InterPro" id="IPR015424">
    <property type="entry name" value="PyrdxlP-dep_Trfase"/>
</dbReference>
<evidence type="ECO:0000256" key="3">
    <source>
        <dbReference type="ARBA" id="ARBA00022679"/>
    </source>
</evidence>
<keyword evidence="2 5" id="KW-0032">Aminotransferase</keyword>
<comment type="cofactor">
    <cofactor evidence="1">
        <name>pyridoxal 5'-phosphate</name>
        <dbReference type="ChEBI" id="CHEBI:597326"/>
    </cofactor>
</comment>
<evidence type="ECO:0000259" key="4">
    <source>
        <dbReference type="Pfam" id="PF00155"/>
    </source>
</evidence>
<evidence type="ECO:0000313" key="5">
    <source>
        <dbReference type="EMBL" id="CAB1127899.1"/>
    </source>
</evidence>
<dbReference type="KEGG" id="hfv:R50_0393"/>
<name>A0A6F8ZE69_9FIRM</name>
<dbReference type="Gene3D" id="3.40.640.10">
    <property type="entry name" value="Type I PLP-dependent aspartate aminotransferase-like (Major domain)"/>
    <property type="match status" value="1"/>
</dbReference>
<organism evidence="5 6">
    <name type="scientific">Candidatus Hydrogenisulfobacillus filiaventi</name>
    <dbReference type="NCBI Taxonomy" id="2707344"/>
    <lineage>
        <taxon>Bacteria</taxon>
        <taxon>Bacillati</taxon>
        <taxon>Bacillota</taxon>
        <taxon>Clostridia</taxon>
        <taxon>Eubacteriales</taxon>
        <taxon>Clostridiales Family XVII. Incertae Sedis</taxon>
        <taxon>Candidatus Hydrogenisulfobacillus</taxon>
    </lineage>
</organism>
<proteinExistence type="predicted"/>
<dbReference type="InterPro" id="IPR004839">
    <property type="entry name" value="Aminotransferase_I/II_large"/>
</dbReference>
<dbReference type="InterPro" id="IPR015422">
    <property type="entry name" value="PyrdxlP-dep_Trfase_small"/>
</dbReference>
<feature type="domain" description="Aminotransferase class I/classII large" evidence="4">
    <location>
        <begin position="33"/>
        <end position="378"/>
    </location>
</feature>
<dbReference type="InterPro" id="IPR050881">
    <property type="entry name" value="LL-DAP_aminotransferase"/>
</dbReference>
<dbReference type="GO" id="GO:0030170">
    <property type="term" value="F:pyridoxal phosphate binding"/>
    <property type="evidence" value="ECO:0007669"/>
    <property type="project" value="InterPro"/>
</dbReference>
<dbReference type="Gene3D" id="3.90.1150.10">
    <property type="entry name" value="Aspartate Aminotransferase, domain 1"/>
    <property type="match status" value="1"/>
</dbReference>
<dbReference type="GO" id="GO:0008483">
    <property type="term" value="F:transaminase activity"/>
    <property type="evidence" value="ECO:0007669"/>
    <property type="project" value="UniProtKB-KW"/>
</dbReference>
<dbReference type="InterPro" id="IPR015421">
    <property type="entry name" value="PyrdxlP-dep_Trfase_major"/>
</dbReference>
<keyword evidence="6" id="KW-1185">Reference proteome</keyword>
<dbReference type="PANTHER" id="PTHR42832:SF3">
    <property type="entry name" value="L-GLUTAMINE--4-(METHYLSULFANYL)-2-OXOBUTANOATE AMINOTRANSFERASE"/>
    <property type="match status" value="1"/>
</dbReference>
<gene>
    <name evidence="5" type="primary">mtnE</name>
    <name evidence="5" type="ORF">R50_0393</name>
</gene>
<evidence type="ECO:0000256" key="2">
    <source>
        <dbReference type="ARBA" id="ARBA00022576"/>
    </source>
</evidence>
<evidence type="ECO:0000256" key="1">
    <source>
        <dbReference type="ARBA" id="ARBA00001933"/>
    </source>
</evidence>
<dbReference type="SUPFAM" id="SSF53383">
    <property type="entry name" value="PLP-dependent transferases"/>
    <property type="match status" value="1"/>
</dbReference>
<accession>A0A6F8ZE69</accession>
<dbReference type="CDD" id="cd00609">
    <property type="entry name" value="AAT_like"/>
    <property type="match status" value="1"/>
</dbReference>
<dbReference type="Proteomes" id="UP000503399">
    <property type="component" value="Chromosome"/>
</dbReference>
<keyword evidence="3 5" id="KW-0808">Transferase</keyword>
<reference evidence="5 6" key="1">
    <citation type="submission" date="2020-02" db="EMBL/GenBank/DDBJ databases">
        <authorList>
            <person name="Hogendoorn C."/>
        </authorList>
    </citation>
    <scope>NUCLEOTIDE SEQUENCE [LARGE SCALE GENOMIC DNA]</scope>
    <source>
        <strain evidence="5">R501</strain>
    </source>
</reference>
<dbReference type="PANTHER" id="PTHR42832">
    <property type="entry name" value="AMINO ACID AMINOTRANSFERASE"/>
    <property type="match status" value="1"/>
</dbReference>
<sequence length="385" mass="41133">MGFEPARRMRRLPPQFFAGLVARANARAAAGRPVINLGQGNPDLPTPRYIVEALLAAGPDPRFHRYIGFRGLDTLKQAAAGWYRRRFGVELDPVREVAILIGTKVGLQEIALTLLNPGDRAVVPDPGYPDYWSGIALAGGELTPWRLEAARGFVPDLAALPAGARLVFVNSPQNPTGRLLPPAFYHGLIDRARREGFAVAHDIAYADLVFHGEAVSLLAMPGGREVGVEFFTLSKSYNMAGWRIGIAAGNPDLIALLEGLQDHLHTSQFGAVQMAAAAALNGDGQDVAALRATYRRRMQTFVEAAAATGWTVPPSEGTFFLWAPVPPDQSAAAWADRFLEEADVVVAPGTGFGAGGEGFVRISLTAPEADLAEAARRLGAVLQRG</sequence>
<protein>
    <submittedName>
        <fullName evidence="5">Transaminase MtnE</fullName>
        <ecNumber evidence="5">2.6.1.-</ecNumber>
    </submittedName>
</protein>
<dbReference type="AlphaFoldDB" id="A0A6F8ZE69"/>
<dbReference type="EMBL" id="LR778114">
    <property type="protein sequence ID" value="CAB1127899.1"/>
    <property type="molecule type" value="Genomic_DNA"/>
</dbReference>
<dbReference type="EC" id="2.6.1.-" evidence="5"/>